<dbReference type="PANTHER" id="PTHR32467:SF114">
    <property type="entry name" value="OS02G0747600 PROTEIN"/>
    <property type="match status" value="1"/>
</dbReference>
<evidence type="ECO:0000313" key="2">
    <source>
        <dbReference type="EMBL" id="PWZ17608.1"/>
    </source>
</evidence>
<feature type="chain" id="PRO_5018082859" description="AP2/ERF domain-containing protein" evidence="1">
    <location>
        <begin position="20"/>
        <end position="200"/>
    </location>
</feature>
<dbReference type="ExpressionAtlas" id="A0A3L6EAJ4">
    <property type="expression patterns" value="baseline and differential"/>
</dbReference>
<protein>
    <recommendedName>
        <fullName evidence="4">AP2/ERF domain-containing protein</fullName>
    </recommendedName>
</protein>
<dbReference type="EMBL" id="NCVQ01000007">
    <property type="protein sequence ID" value="PWZ17608.1"/>
    <property type="molecule type" value="Genomic_DNA"/>
</dbReference>
<organism evidence="2 3">
    <name type="scientific">Zea mays</name>
    <name type="common">Maize</name>
    <dbReference type="NCBI Taxonomy" id="4577"/>
    <lineage>
        <taxon>Eukaryota</taxon>
        <taxon>Viridiplantae</taxon>
        <taxon>Streptophyta</taxon>
        <taxon>Embryophyta</taxon>
        <taxon>Tracheophyta</taxon>
        <taxon>Spermatophyta</taxon>
        <taxon>Magnoliopsida</taxon>
        <taxon>Liliopsida</taxon>
        <taxon>Poales</taxon>
        <taxon>Poaceae</taxon>
        <taxon>PACMAD clade</taxon>
        <taxon>Panicoideae</taxon>
        <taxon>Andropogonodae</taxon>
        <taxon>Andropogoneae</taxon>
        <taxon>Tripsacinae</taxon>
        <taxon>Zea</taxon>
    </lineage>
</organism>
<reference evidence="2 3" key="1">
    <citation type="journal article" date="2018" name="Nat. Genet.">
        <title>Extensive intraspecific gene order and gene structural variations between Mo17 and other maize genomes.</title>
        <authorList>
            <person name="Sun S."/>
            <person name="Zhou Y."/>
            <person name="Chen J."/>
            <person name="Shi J."/>
            <person name="Zhao H."/>
            <person name="Zhao H."/>
            <person name="Song W."/>
            <person name="Zhang M."/>
            <person name="Cui Y."/>
            <person name="Dong X."/>
            <person name="Liu H."/>
            <person name="Ma X."/>
            <person name="Jiao Y."/>
            <person name="Wang B."/>
            <person name="Wei X."/>
            <person name="Stein J.C."/>
            <person name="Glaubitz J.C."/>
            <person name="Lu F."/>
            <person name="Yu G."/>
            <person name="Liang C."/>
            <person name="Fengler K."/>
            <person name="Li B."/>
            <person name="Rafalski A."/>
            <person name="Schnable P.S."/>
            <person name="Ware D.H."/>
            <person name="Buckler E.S."/>
            <person name="Lai J."/>
        </authorList>
    </citation>
    <scope>NUCLEOTIDE SEQUENCE [LARGE SCALE GENOMIC DNA]</scope>
    <source>
        <strain evidence="3">cv. Missouri 17</strain>
        <tissue evidence="2">Seedling</tissue>
    </source>
</reference>
<dbReference type="AlphaFoldDB" id="A0A3L6EAJ4"/>
<proteinExistence type="predicted"/>
<sequence>MTTLPWLLIPCTYLSPTSSSHVLCDRDLVFLRARLQRRQLRPSTQAPGGGRIEGGHAPVLQQLHHRGFSGCRWRREASARIIGPRIECQQCCRGDEHPGKLDEDERVQVLTIVKKDDPVVDIVDRINPGIVAGYSEAKGAVGASAATSAVRPAGSRSSSFHGVTRHRWSGKYEAHLWDSSCRVEGRRRKGKQDIEIWPCK</sequence>
<keyword evidence="1" id="KW-0732">Signal</keyword>
<feature type="signal peptide" evidence="1">
    <location>
        <begin position="1"/>
        <end position="19"/>
    </location>
</feature>
<name>A0A3L6EAJ4_MAIZE</name>
<evidence type="ECO:0000256" key="1">
    <source>
        <dbReference type="SAM" id="SignalP"/>
    </source>
</evidence>
<evidence type="ECO:0008006" key="4">
    <source>
        <dbReference type="Google" id="ProtNLM"/>
    </source>
</evidence>
<evidence type="ECO:0000313" key="3">
    <source>
        <dbReference type="Proteomes" id="UP000251960"/>
    </source>
</evidence>
<accession>A0A3L6EAJ4</accession>
<dbReference type="Proteomes" id="UP000251960">
    <property type="component" value="Chromosome 6"/>
</dbReference>
<comment type="caution">
    <text evidence="2">The sequence shown here is derived from an EMBL/GenBank/DDBJ whole genome shotgun (WGS) entry which is preliminary data.</text>
</comment>
<dbReference type="PANTHER" id="PTHR32467">
    <property type="entry name" value="AP2-LIKE ETHYLENE-RESPONSIVE TRANSCRIPTION FACTOR"/>
    <property type="match status" value="1"/>
</dbReference>
<gene>
    <name evidence="2" type="ORF">Zm00014a_015844</name>
</gene>